<dbReference type="InterPro" id="IPR024209">
    <property type="entry name" value="CDIF630_02480-like"/>
</dbReference>
<evidence type="ECO:0000313" key="2">
    <source>
        <dbReference type="Proteomes" id="UP000005435"/>
    </source>
</evidence>
<proteinExistence type="predicted"/>
<dbReference type="Pfam" id="PF12655">
    <property type="entry name" value="CDIF630_02480-like"/>
    <property type="match status" value="1"/>
</dbReference>
<dbReference type="Proteomes" id="UP000005435">
    <property type="component" value="Chromosome"/>
</dbReference>
<sequence>MAKNKYKEKHMDVPIENHDTAAWANTSKMKPKSKVNIPDEVQVRNAKEYVDTNQK</sequence>
<evidence type="ECO:0008006" key="3">
    <source>
        <dbReference type="Google" id="ProtNLM"/>
    </source>
</evidence>
<dbReference type="OrthoDB" id="1708132at2"/>
<name>G8LVA3_ACECE</name>
<dbReference type="eggNOG" id="ENOG5033BER">
    <property type="taxonomic scope" value="Bacteria"/>
</dbReference>
<reference evidence="2" key="1">
    <citation type="submission" date="2011-12" db="EMBL/GenBank/DDBJ databases">
        <title>Complete sequence of Clostridium clariflavum DSM 19732.</title>
        <authorList>
            <consortium name="US DOE Joint Genome Institute"/>
            <person name="Lucas S."/>
            <person name="Han J."/>
            <person name="Lapidus A."/>
            <person name="Cheng J.-F."/>
            <person name="Goodwin L."/>
            <person name="Pitluck S."/>
            <person name="Peters L."/>
            <person name="Teshima H."/>
            <person name="Detter J.C."/>
            <person name="Han C."/>
            <person name="Tapia R."/>
            <person name="Land M."/>
            <person name="Hauser L."/>
            <person name="Kyrpides N."/>
            <person name="Ivanova N."/>
            <person name="Pagani I."/>
            <person name="Kitzmiller T."/>
            <person name="Lynd L."/>
            <person name="Izquierdo J."/>
            <person name="Woyke T."/>
        </authorList>
    </citation>
    <scope>NUCLEOTIDE SEQUENCE [LARGE SCALE GENOMIC DNA]</scope>
    <source>
        <strain evidence="2">DSM 19732 / NBRC 101661 / EBR45</strain>
    </source>
</reference>
<keyword evidence="2" id="KW-1185">Reference proteome</keyword>
<accession>G8LVA3</accession>
<evidence type="ECO:0000313" key="1">
    <source>
        <dbReference type="EMBL" id="AEV67457.1"/>
    </source>
</evidence>
<gene>
    <name evidence="1" type="ordered locus">Clocl_0757</name>
</gene>
<dbReference type="EMBL" id="CP003065">
    <property type="protein sequence ID" value="AEV67457.1"/>
    <property type="molecule type" value="Genomic_DNA"/>
</dbReference>
<protein>
    <recommendedName>
        <fullName evidence="3">DUF3787 domain-containing protein</fullName>
    </recommendedName>
</protein>
<dbReference type="KEGG" id="ccl:Clocl_0757"/>
<dbReference type="AlphaFoldDB" id="G8LVA3"/>
<dbReference type="RefSeq" id="WP_014254086.1">
    <property type="nucleotide sequence ID" value="NC_016627.1"/>
</dbReference>
<dbReference type="HOGENOM" id="CLU_202393_0_0_9"/>
<organism evidence="1 2">
    <name type="scientific">Acetivibrio clariflavus (strain DSM 19732 / NBRC 101661 / EBR45)</name>
    <name type="common">Clostridium clariflavum</name>
    <dbReference type="NCBI Taxonomy" id="720554"/>
    <lineage>
        <taxon>Bacteria</taxon>
        <taxon>Bacillati</taxon>
        <taxon>Bacillota</taxon>
        <taxon>Clostridia</taxon>
        <taxon>Eubacteriales</taxon>
        <taxon>Oscillospiraceae</taxon>
        <taxon>Acetivibrio</taxon>
    </lineage>
</organism>
<reference evidence="1 2" key="2">
    <citation type="journal article" date="2012" name="Stand. Genomic Sci.">
        <title>Complete Genome Sequence of Clostridium clariflavum DSM 19732.</title>
        <authorList>
            <person name="Izquierdo J.A."/>
            <person name="Goodwin L."/>
            <person name="Davenport K.W."/>
            <person name="Teshima H."/>
            <person name="Bruce D."/>
            <person name="Detter C."/>
            <person name="Tapia R."/>
            <person name="Han S."/>
            <person name="Land M."/>
            <person name="Hauser L."/>
            <person name="Jeffries C.D."/>
            <person name="Han J."/>
            <person name="Pitluck S."/>
            <person name="Nolan M."/>
            <person name="Chen A."/>
            <person name="Huntemann M."/>
            <person name="Mavromatis K."/>
            <person name="Mikhailova N."/>
            <person name="Liolios K."/>
            <person name="Woyke T."/>
            <person name="Lynd L.R."/>
        </authorList>
    </citation>
    <scope>NUCLEOTIDE SEQUENCE [LARGE SCALE GENOMIC DNA]</scope>
    <source>
        <strain evidence="2">DSM 19732 / NBRC 101661 / EBR45</strain>
    </source>
</reference>
<dbReference type="STRING" id="720554.Clocl_0757"/>